<name>A0A1N6HEP4_9LACT</name>
<dbReference type="Gene3D" id="1.10.3720.10">
    <property type="entry name" value="MetI-like"/>
    <property type="match status" value="1"/>
</dbReference>
<protein>
    <submittedName>
        <fullName evidence="9">Carbohydrate ABC transporter membrane protein 1, CUT1 family</fullName>
    </submittedName>
</protein>
<dbReference type="PANTHER" id="PTHR30193:SF37">
    <property type="entry name" value="INNER MEMBRANE ABC TRANSPORTER PERMEASE PROTEIN YCJO"/>
    <property type="match status" value="1"/>
</dbReference>
<keyword evidence="3" id="KW-1003">Cell membrane</keyword>
<keyword evidence="2 7" id="KW-0813">Transport</keyword>
<gene>
    <name evidence="9" type="ORF">SAMN05878443_1813</name>
</gene>
<feature type="transmembrane region" description="Helical" evidence="7">
    <location>
        <begin position="162"/>
        <end position="187"/>
    </location>
</feature>
<keyword evidence="5 7" id="KW-1133">Transmembrane helix</keyword>
<dbReference type="Pfam" id="PF00528">
    <property type="entry name" value="BPD_transp_1"/>
    <property type="match status" value="1"/>
</dbReference>
<dbReference type="InterPro" id="IPR000515">
    <property type="entry name" value="MetI-like"/>
</dbReference>
<keyword evidence="10" id="KW-1185">Reference proteome</keyword>
<evidence type="ECO:0000256" key="4">
    <source>
        <dbReference type="ARBA" id="ARBA00022692"/>
    </source>
</evidence>
<keyword evidence="4 7" id="KW-0812">Transmembrane</keyword>
<evidence type="ECO:0000313" key="9">
    <source>
        <dbReference type="EMBL" id="SIO18304.1"/>
    </source>
</evidence>
<dbReference type="STRING" id="28230.SAMN05878443_1813"/>
<dbReference type="eggNOG" id="COG1175">
    <property type="taxonomic scope" value="Bacteria"/>
</dbReference>
<evidence type="ECO:0000256" key="2">
    <source>
        <dbReference type="ARBA" id="ARBA00022448"/>
    </source>
</evidence>
<dbReference type="SUPFAM" id="SSF161098">
    <property type="entry name" value="MetI-like"/>
    <property type="match status" value="1"/>
</dbReference>
<feature type="transmembrane region" description="Helical" evidence="7">
    <location>
        <begin position="12"/>
        <end position="34"/>
    </location>
</feature>
<dbReference type="GO" id="GO:0005886">
    <property type="term" value="C:plasma membrane"/>
    <property type="evidence" value="ECO:0007669"/>
    <property type="project" value="UniProtKB-SubCell"/>
</dbReference>
<feature type="domain" description="ABC transmembrane type-1" evidence="8">
    <location>
        <begin position="71"/>
        <end position="286"/>
    </location>
</feature>
<evidence type="ECO:0000256" key="3">
    <source>
        <dbReference type="ARBA" id="ARBA00022475"/>
    </source>
</evidence>
<dbReference type="RefSeq" id="WP_034545255.1">
    <property type="nucleotide sequence ID" value="NZ_FSRN01000001.1"/>
</dbReference>
<dbReference type="Proteomes" id="UP000184758">
    <property type="component" value="Unassembled WGS sequence"/>
</dbReference>
<proteinExistence type="inferred from homology"/>
<dbReference type="SUPFAM" id="SSF160964">
    <property type="entry name" value="MalF N-terminal region-like"/>
    <property type="match status" value="1"/>
</dbReference>
<dbReference type="OrthoDB" id="2168559at2"/>
<dbReference type="InterPro" id="IPR051393">
    <property type="entry name" value="ABC_transporter_permease"/>
</dbReference>
<evidence type="ECO:0000313" key="10">
    <source>
        <dbReference type="Proteomes" id="UP000184758"/>
    </source>
</evidence>
<dbReference type="AlphaFoldDB" id="A0A1N6HEP4"/>
<organism evidence="9 10">
    <name type="scientific">Carnobacterium alterfunditum</name>
    <dbReference type="NCBI Taxonomy" id="28230"/>
    <lineage>
        <taxon>Bacteria</taxon>
        <taxon>Bacillati</taxon>
        <taxon>Bacillota</taxon>
        <taxon>Bacilli</taxon>
        <taxon>Lactobacillales</taxon>
        <taxon>Carnobacteriaceae</taxon>
        <taxon>Carnobacterium</taxon>
    </lineage>
</organism>
<feature type="transmembrane region" description="Helical" evidence="7">
    <location>
        <begin position="265"/>
        <end position="285"/>
    </location>
</feature>
<reference evidence="10" key="1">
    <citation type="submission" date="2016-11" db="EMBL/GenBank/DDBJ databases">
        <authorList>
            <person name="Varghese N."/>
            <person name="Submissions S."/>
        </authorList>
    </citation>
    <scope>NUCLEOTIDE SEQUENCE [LARGE SCALE GENOMIC DNA]</scope>
    <source>
        <strain evidence="10">313</strain>
    </source>
</reference>
<keyword evidence="6 7" id="KW-0472">Membrane</keyword>
<comment type="similarity">
    <text evidence="7">Belongs to the binding-protein-dependent transport system permease family.</text>
</comment>
<accession>A0A1N6HEP4</accession>
<dbReference type="PROSITE" id="PS50928">
    <property type="entry name" value="ABC_TM1"/>
    <property type="match status" value="1"/>
</dbReference>
<evidence type="ECO:0000256" key="6">
    <source>
        <dbReference type="ARBA" id="ARBA00023136"/>
    </source>
</evidence>
<evidence type="ECO:0000259" key="8">
    <source>
        <dbReference type="PROSITE" id="PS50928"/>
    </source>
</evidence>
<dbReference type="EMBL" id="FSRN01000001">
    <property type="protein sequence ID" value="SIO18304.1"/>
    <property type="molecule type" value="Genomic_DNA"/>
</dbReference>
<feature type="transmembrane region" description="Helical" evidence="7">
    <location>
        <begin position="75"/>
        <end position="97"/>
    </location>
</feature>
<evidence type="ECO:0000256" key="1">
    <source>
        <dbReference type="ARBA" id="ARBA00004651"/>
    </source>
</evidence>
<feature type="transmembrane region" description="Helical" evidence="7">
    <location>
        <begin position="208"/>
        <end position="230"/>
    </location>
</feature>
<dbReference type="InterPro" id="IPR035906">
    <property type="entry name" value="MetI-like_sf"/>
</dbReference>
<dbReference type="CDD" id="cd06261">
    <property type="entry name" value="TM_PBP2"/>
    <property type="match status" value="1"/>
</dbReference>
<comment type="subcellular location">
    <subcellularLocation>
        <location evidence="1 7">Cell membrane</location>
        <topology evidence="1 7">Multi-pass membrane protein</topology>
    </subcellularLocation>
</comment>
<dbReference type="PANTHER" id="PTHR30193">
    <property type="entry name" value="ABC TRANSPORTER PERMEASE PROTEIN"/>
    <property type="match status" value="1"/>
</dbReference>
<evidence type="ECO:0000256" key="7">
    <source>
        <dbReference type="RuleBase" id="RU363032"/>
    </source>
</evidence>
<feature type="transmembrane region" description="Helical" evidence="7">
    <location>
        <begin position="109"/>
        <end position="129"/>
    </location>
</feature>
<dbReference type="GO" id="GO:0055085">
    <property type="term" value="P:transmembrane transport"/>
    <property type="evidence" value="ECO:0007669"/>
    <property type="project" value="InterPro"/>
</dbReference>
<sequence>MKSANKNAPYLFISPAIILLLIFSILPIFIALFISFTDLSLAGLADWSRINFIGIENYQKILKDPIFIKAAGNTLYYVVIGVPLVVIISLGLAILINVGDGKFFSFMRLIFYAPSITNIVAVSVVWTFLYNPNIAIGLFNQLLDLVGIAPVSWLQDPAVAKISLIILALWRGTGINMLIFLAALQGIPPEYYEASELDGASKWNQLRFITIPMLKFSIFFVSITTVIGWLQFFEEPFVMTEGGPLNSTTSIALFLYRNGFQLNEFGYAAAGSLILFVVIILITLFQLRGQLKND</sequence>
<evidence type="ECO:0000256" key="5">
    <source>
        <dbReference type="ARBA" id="ARBA00022989"/>
    </source>
</evidence>